<protein>
    <submittedName>
        <fullName evidence="1">Uncharacterized protein</fullName>
    </submittedName>
</protein>
<accession>A0A177D548</accession>
<dbReference type="Proteomes" id="UP000077248">
    <property type="component" value="Unassembled WGS sequence"/>
</dbReference>
<evidence type="ECO:0000313" key="1">
    <source>
        <dbReference type="EMBL" id="OAG14099.1"/>
    </source>
</evidence>
<name>A0A177D548_ALTAL</name>
<dbReference type="EMBL" id="KV441503">
    <property type="protein sequence ID" value="OAG14099.1"/>
    <property type="molecule type" value="Genomic_DNA"/>
</dbReference>
<dbReference type="GeneID" id="29117931"/>
<evidence type="ECO:0000313" key="2">
    <source>
        <dbReference type="Proteomes" id="UP000077248"/>
    </source>
</evidence>
<reference evidence="1 2" key="1">
    <citation type="submission" date="2016-05" db="EMBL/GenBank/DDBJ databases">
        <title>Comparative analysis of secretome profiles of manganese(II)-oxidizing ascomycete fungi.</title>
        <authorList>
            <consortium name="DOE Joint Genome Institute"/>
            <person name="Zeiner C.A."/>
            <person name="Purvine S.O."/>
            <person name="Zink E.M."/>
            <person name="Wu S."/>
            <person name="Pasa-Tolic L."/>
            <person name="Chaput D.L."/>
            <person name="Haridas S."/>
            <person name="Grigoriev I.V."/>
            <person name="Santelli C.M."/>
            <person name="Hansel C.M."/>
        </authorList>
    </citation>
    <scope>NUCLEOTIDE SEQUENCE [LARGE SCALE GENOMIC DNA]</scope>
    <source>
        <strain evidence="1 2">SRC1lrK2f</strain>
    </source>
</reference>
<sequence length="164" mass="18805">MSPVFVHAKEAIEKQGIAPLHARLLQCTYRAKWSGRYPYQFSIRVDCVWGHEVVFGGLSTLRSGTIHILHLCEGYQDPFHSRDPGQFLTRGPILLSIYDQDIRRFKRVGYHWIRHTGQYHNAHRVVDGELILAFDLGLFGSFSFTNASDIERIDDEGGYRITLG</sequence>
<proteinExistence type="predicted"/>
<dbReference type="VEuPathDB" id="FungiDB:CC77DRAFT_580285"/>
<dbReference type="KEGG" id="aalt:CC77DRAFT_580285"/>
<gene>
    <name evidence="1" type="ORF">CC77DRAFT_580285</name>
</gene>
<keyword evidence="2" id="KW-1185">Reference proteome</keyword>
<dbReference type="RefSeq" id="XP_018379520.1">
    <property type="nucleotide sequence ID" value="XM_018532337.1"/>
</dbReference>
<dbReference type="AlphaFoldDB" id="A0A177D548"/>
<organism evidence="1 2">
    <name type="scientific">Alternaria alternata</name>
    <name type="common">Alternaria rot fungus</name>
    <name type="synonym">Torula alternata</name>
    <dbReference type="NCBI Taxonomy" id="5599"/>
    <lineage>
        <taxon>Eukaryota</taxon>
        <taxon>Fungi</taxon>
        <taxon>Dikarya</taxon>
        <taxon>Ascomycota</taxon>
        <taxon>Pezizomycotina</taxon>
        <taxon>Dothideomycetes</taxon>
        <taxon>Pleosporomycetidae</taxon>
        <taxon>Pleosporales</taxon>
        <taxon>Pleosporineae</taxon>
        <taxon>Pleosporaceae</taxon>
        <taxon>Alternaria</taxon>
        <taxon>Alternaria sect. Alternaria</taxon>
        <taxon>Alternaria alternata complex</taxon>
    </lineage>
</organism>